<keyword evidence="2" id="KW-1133">Transmembrane helix</keyword>
<dbReference type="InterPro" id="IPR000626">
    <property type="entry name" value="Ubiquitin-like_dom"/>
</dbReference>
<dbReference type="EMBL" id="BMAV01004738">
    <property type="protein sequence ID" value="GFY45279.1"/>
    <property type="molecule type" value="Genomic_DNA"/>
</dbReference>
<feature type="transmembrane region" description="Helical" evidence="2">
    <location>
        <begin position="12"/>
        <end position="31"/>
    </location>
</feature>
<accession>A0A8X6X1P0</accession>
<dbReference type="OrthoDB" id="161999at2759"/>
<dbReference type="GO" id="GO:0036503">
    <property type="term" value="P:ERAD pathway"/>
    <property type="evidence" value="ECO:0007669"/>
    <property type="project" value="InterPro"/>
</dbReference>
<name>A0A8X6X1P0_9ARAC</name>
<proteinExistence type="predicted"/>
<dbReference type="PANTHER" id="PTHR14557:SF5">
    <property type="entry name" value="UBIQUITIN-LIKE DOMAIN-CONTAINING PROTEIN"/>
    <property type="match status" value="1"/>
</dbReference>
<dbReference type="CDD" id="cd17057">
    <property type="entry name" value="Ubl_TMUB1_like"/>
    <property type="match status" value="1"/>
</dbReference>
<dbReference type="PANTHER" id="PTHR14557">
    <property type="entry name" value="PROTEIN C7ORF21"/>
    <property type="match status" value="1"/>
</dbReference>
<evidence type="ECO:0000259" key="3">
    <source>
        <dbReference type="PROSITE" id="PS50053"/>
    </source>
</evidence>
<dbReference type="Gene3D" id="3.10.20.90">
    <property type="entry name" value="Phosphatidylinositol 3-kinase Catalytic Subunit, Chain A, domain 1"/>
    <property type="match status" value="1"/>
</dbReference>
<reference evidence="4" key="1">
    <citation type="submission" date="2020-08" db="EMBL/GenBank/DDBJ databases">
        <title>Multicomponent nature underlies the extraordinary mechanical properties of spider dragline silk.</title>
        <authorList>
            <person name="Kono N."/>
            <person name="Nakamura H."/>
            <person name="Mori M."/>
            <person name="Yoshida Y."/>
            <person name="Ohtoshi R."/>
            <person name="Malay A.D."/>
            <person name="Moran D.A.P."/>
            <person name="Tomita M."/>
            <person name="Numata K."/>
            <person name="Arakawa K."/>
        </authorList>
    </citation>
    <scope>NUCLEOTIDE SEQUENCE</scope>
</reference>
<feature type="region of interest" description="Disordered" evidence="1">
    <location>
        <begin position="115"/>
        <end position="154"/>
    </location>
</feature>
<evidence type="ECO:0000313" key="4">
    <source>
        <dbReference type="EMBL" id="GFY45279.1"/>
    </source>
</evidence>
<keyword evidence="5" id="KW-1185">Reference proteome</keyword>
<feature type="domain" description="Ubiquitin-like" evidence="3">
    <location>
        <begin position="155"/>
        <end position="223"/>
    </location>
</feature>
<feature type="compositionally biased region" description="Acidic residues" evidence="1">
    <location>
        <begin position="135"/>
        <end position="148"/>
    </location>
</feature>
<keyword evidence="2" id="KW-0472">Membrane</keyword>
<dbReference type="InterPro" id="IPR040352">
    <property type="entry name" value="TMUB1/2"/>
</dbReference>
<dbReference type="SUPFAM" id="SSF54236">
    <property type="entry name" value="Ubiquitin-like"/>
    <property type="match status" value="1"/>
</dbReference>
<dbReference type="Pfam" id="PF00240">
    <property type="entry name" value="ubiquitin"/>
    <property type="match status" value="1"/>
</dbReference>
<protein>
    <submittedName>
        <fullName evidence="4">Ubiquitin-like domain-containing protein</fullName>
    </submittedName>
</protein>
<dbReference type="InterPro" id="IPR029071">
    <property type="entry name" value="Ubiquitin-like_domsf"/>
</dbReference>
<sequence>MSFIEGVGDEVTAFFVILIVIVIATLVTFIGNGSQIYSVSPTHTRTLPAPRELSQQSPVTQVSQVQLTSSSREPPENRIESVLNPINHQLPQQNAFSPTVNEASNGIENLNGLAEAEPTETSTEDIESETPTAPVEDDQTENAEEQSTESDSSGIRIRLKYLDDTERTVRSDPFINIADFKRSHFSEDLANNKVVRLIFCGHLLRDNSTLESYRVVDNSVIHVQILQAQTNQNRSHAYNDYVTYLFKVCD</sequence>
<keyword evidence="2" id="KW-0812">Transmembrane</keyword>
<evidence type="ECO:0000313" key="5">
    <source>
        <dbReference type="Proteomes" id="UP000886998"/>
    </source>
</evidence>
<dbReference type="PROSITE" id="PS50053">
    <property type="entry name" value="UBIQUITIN_2"/>
    <property type="match status" value="1"/>
</dbReference>
<feature type="region of interest" description="Disordered" evidence="1">
    <location>
        <begin position="47"/>
        <end position="77"/>
    </location>
</feature>
<evidence type="ECO:0000256" key="2">
    <source>
        <dbReference type="SAM" id="Phobius"/>
    </source>
</evidence>
<organism evidence="4 5">
    <name type="scientific">Trichonephila inaurata madagascariensis</name>
    <dbReference type="NCBI Taxonomy" id="2747483"/>
    <lineage>
        <taxon>Eukaryota</taxon>
        <taxon>Metazoa</taxon>
        <taxon>Ecdysozoa</taxon>
        <taxon>Arthropoda</taxon>
        <taxon>Chelicerata</taxon>
        <taxon>Arachnida</taxon>
        <taxon>Araneae</taxon>
        <taxon>Araneomorphae</taxon>
        <taxon>Entelegynae</taxon>
        <taxon>Araneoidea</taxon>
        <taxon>Nephilidae</taxon>
        <taxon>Trichonephila</taxon>
        <taxon>Trichonephila inaurata</taxon>
    </lineage>
</organism>
<evidence type="ECO:0000256" key="1">
    <source>
        <dbReference type="SAM" id="MobiDB-lite"/>
    </source>
</evidence>
<comment type="caution">
    <text evidence="4">The sequence shown here is derived from an EMBL/GenBank/DDBJ whole genome shotgun (WGS) entry which is preliminary data.</text>
</comment>
<dbReference type="AlphaFoldDB" id="A0A8X6X1P0"/>
<feature type="compositionally biased region" description="Low complexity" evidence="1">
    <location>
        <begin position="53"/>
        <end position="71"/>
    </location>
</feature>
<gene>
    <name evidence="4" type="primary">AVEN_261889_1</name>
    <name evidence="4" type="ORF">TNIN_4611</name>
</gene>
<dbReference type="Proteomes" id="UP000886998">
    <property type="component" value="Unassembled WGS sequence"/>
</dbReference>